<sequence length="152" mass="17085">MKIGELAEQSGVAASRIRFYEASGLLQPAQRQANGYREYTPDTLTRLEIILCAQGAGFSLEEIRAILPPDLEKWPHQELLEALHRKISEIELLEQRLAQTKHHLLALVGDINNRTESESCAGRTKRVLDKITQGAAKTPSTDLQTRRTKKRA</sequence>
<dbReference type="PATRIC" id="fig|190721.6.peg.5176"/>
<evidence type="ECO:0000256" key="2">
    <source>
        <dbReference type="ARBA" id="ARBA00023125"/>
    </source>
</evidence>
<keyword evidence="3" id="KW-0804">Transcription</keyword>
<dbReference type="Gene3D" id="1.10.1660.10">
    <property type="match status" value="1"/>
</dbReference>
<accession>A0A192A5G2</accession>
<dbReference type="GeneID" id="61529137"/>
<dbReference type="PROSITE" id="PS00552">
    <property type="entry name" value="HTH_MERR_1"/>
    <property type="match status" value="1"/>
</dbReference>
<feature type="region of interest" description="Disordered" evidence="4">
    <location>
        <begin position="132"/>
        <end position="152"/>
    </location>
</feature>
<name>A0A192A5G2_9RALS</name>
<keyword evidence="9" id="KW-1185">Reference proteome</keyword>
<keyword evidence="2" id="KW-0238">DNA-binding</keyword>
<evidence type="ECO:0000313" key="6">
    <source>
        <dbReference type="EMBL" id="ANH76491.1"/>
    </source>
</evidence>
<evidence type="ECO:0000313" key="7">
    <source>
        <dbReference type="EMBL" id="ANJ75583.1"/>
    </source>
</evidence>
<dbReference type="InterPro" id="IPR000551">
    <property type="entry name" value="MerR-type_HTH_dom"/>
</dbReference>
<dbReference type="GO" id="GO:0003677">
    <property type="term" value="F:DNA binding"/>
    <property type="evidence" value="ECO:0007669"/>
    <property type="project" value="UniProtKB-KW"/>
</dbReference>
<dbReference type="SUPFAM" id="SSF46955">
    <property type="entry name" value="Putative DNA-binding domain"/>
    <property type="match status" value="1"/>
</dbReference>
<dbReference type="EMBL" id="CP016023">
    <property type="protein sequence ID" value="ANJ75583.1"/>
    <property type="molecule type" value="Genomic_DNA"/>
</dbReference>
<dbReference type="PANTHER" id="PTHR30204:SF94">
    <property type="entry name" value="HEAVY METAL-DEPENDENT TRANSCRIPTIONAL REGULATOR HI_0293-RELATED"/>
    <property type="match status" value="1"/>
</dbReference>
<reference evidence="9" key="2">
    <citation type="submission" date="2016-06" db="EMBL/GenBank/DDBJ databases">
        <authorList>
            <person name="Xu Y."/>
            <person name="Nagy A."/>
            <person name="Yan X."/>
            <person name="Kim S.W."/>
            <person name="Haley B."/>
            <person name="Liu N.T."/>
            <person name="Nou X."/>
        </authorList>
    </citation>
    <scope>NUCLEOTIDE SEQUENCE [LARGE SCALE GENOMIC DNA]</scope>
    <source>
        <strain evidence="9">ATCC 49129</strain>
    </source>
</reference>
<dbReference type="PROSITE" id="PS50937">
    <property type="entry name" value="HTH_MERR_2"/>
    <property type="match status" value="1"/>
</dbReference>
<evidence type="ECO:0000313" key="9">
    <source>
        <dbReference type="Proteomes" id="UP000078572"/>
    </source>
</evidence>
<dbReference type="EMBL" id="CP012606">
    <property type="protein sequence ID" value="ANH76491.1"/>
    <property type="molecule type" value="Genomic_DNA"/>
</dbReference>
<dbReference type="Proteomes" id="UP000077927">
    <property type="component" value="Chromosome 2"/>
</dbReference>
<evidence type="ECO:0000259" key="5">
    <source>
        <dbReference type="PROSITE" id="PS50937"/>
    </source>
</evidence>
<evidence type="ECO:0000313" key="8">
    <source>
        <dbReference type="Proteomes" id="UP000077927"/>
    </source>
</evidence>
<protein>
    <submittedName>
        <fullName evidence="7">MerR family transcriptional regulator</fullName>
    </submittedName>
    <submittedName>
        <fullName evidence="6">MerR regulatory family protein</fullName>
    </submittedName>
</protein>
<dbReference type="RefSeq" id="WP_021193383.1">
    <property type="nucleotide sequence ID" value="NZ_CP012606.1"/>
</dbReference>
<dbReference type="InterPro" id="IPR047057">
    <property type="entry name" value="MerR_fam"/>
</dbReference>
<reference evidence="7" key="3">
    <citation type="submission" date="2016-06" db="EMBL/GenBank/DDBJ databases">
        <authorList>
            <person name="Kjaerup R.B."/>
            <person name="Dalgaard T.S."/>
            <person name="Juul-Madsen H.R."/>
        </authorList>
    </citation>
    <scope>NUCLEOTIDE SEQUENCE [LARGE SCALE GENOMIC DNA]</scope>
    <source>
        <strain evidence="7">ATCC 49129</strain>
    </source>
</reference>
<dbReference type="STRING" id="190721.ACS15_5235"/>
<dbReference type="PRINTS" id="PR00040">
    <property type="entry name" value="HTHMERR"/>
</dbReference>
<organism evidence="7 9">
    <name type="scientific">Ralstonia insidiosa</name>
    <dbReference type="NCBI Taxonomy" id="190721"/>
    <lineage>
        <taxon>Bacteria</taxon>
        <taxon>Pseudomonadati</taxon>
        <taxon>Pseudomonadota</taxon>
        <taxon>Betaproteobacteria</taxon>
        <taxon>Burkholderiales</taxon>
        <taxon>Burkholderiaceae</taxon>
        <taxon>Ralstonia</taxon>
    </lineage>
</organism>
<feature type="domain" description="HTH merR-type" evidence="5">
    <location>
        <begin position="1"/>
        <end position="69"/>
    </location>
</feature>
<dbReference type="AlphaFoldDB" id="A0A192A5G2"/>
<dbReference type="KEGG" id="rin:ACS15_5235"/>
<dbReference type="Pfam" id="PF13411">
    <property type="entry name" value="MerR_1"/>
    <property type="match status" value="1"/>
</dbReference>
<proteinExistence type="predicted"/>
<reference evidence="6 8" key="1">
    <citation type="submission" date="2015-09" db="EMBL/GenBank/DDBJ databases">
        <authorList>
            <person name="Xu Y."/>
            <person name="Nagy A."/>
            <person name="Liu N.T."/>
            <person name="Nou X."/>
        </authorList>
    </citation>
    <scope>NUCLEOTIDE SEQUENCE [LARGE SCALE GENOMIC DNA]</scope>
    <source>
        <strain evidence="6 8">FC1138</strain>
    </source>
</reference>
<keyword evidence="1" id="KW-0805">Transcription regulation</keyword>
<dbReference type="SMART" id="SM00422">
    <property type="entry name" value="HTH_MERR"/>
    <property type="match status" value="1"/>
</dbReference>
<evidence type="ECO:0000256" key="4">
    <source>
        <dbReference type="SAM" id="MobiDB-lite"/>
    </source>
</evidence>
<evidence type="ECO:0000256" key="1">
    <source>
        <dbReference type="ARBA" id="ARBA00023015"/>
    </source>
</evidence>
<dbReference type="Proteomes" id="UP000078572">
    <property type="component" value="Chromosome 2"/>
</dbReference>
<evidence type="ECO:0000256" key="3">
    <source>
        <dbReference type="ARBA" id="ARBA00023163"/>
    </source>
</evidence>
<dbReference type="PANTHER" id="PTHR30204">
    <property type="entry name" value="REDOX-CYCLING DRUG-SENSING TRANSCRIPTIONAL ACTIVATOR SOXR"/>
    <property type="match status" value="1"/>
</dbReference>
<dbReference type="InterPro" id="IPR009061">
    <property type="entry name" value="DNA-bd_dom_put_sf"/>
</dbReference>
<dbReference type="OrthoDB" id="5297305at2"/>
<dbReference type="GO" id="GO:0003700">
    <property type="term" value="F:DNA-binding transcription factor activity"/>
    <property type="evidence" value="ECO:0007669"/>
    <property type="project" value="InterPro"/>
</dbReference>
<gene>
    <name evidence="7" type="ORF">A9Y76_24135</name>
    <name evidence="6" type="ORF">ACS15_5235</name>
</gene>